<accession>A0A382A8H9</accession>
<dbReference type="Pfam" id="PF00378">
    <property type="entry name" value="ECH_1"/>
    <property type="match status" value="1"/>
</dbReference>
<proteinExistence type="inferred from homology"/>
<dbReference type="InterPro" id="IPR001753">
    <property type="entry name" value="Enoyl-CoA_hydra/iso"/>
</dbReference>
<dbReference type="SUPFAM" id="SSF52096">
    <property type="entry name" value="ClpP/crotonase"/>
    <property type="match status" value="1"/>
</dbReference>
<evidence type="ECO:0000256" key="2">
    <source>
        <dbReference type="ARBA" id="ARBA00023239"/>
    </source>
</evidence>
<dbReference type="EMBL" id="UINC01024323">
    <property type="protein sequence ID" value="SVA97724.1"/>
    <property type="molecule type" value="Genomic_DNA"/>
</dbReference>
<organism evidence="3">
    <name type="scientific">marine metagenome</name>
    <dbReference type="NCBI Taxonomy" id="408172"/>
    <lineage>
        <taxon>unclassified sequences</taxon>
        <taxon>metagenomes</taxon>
        <taxon>ecological metagenomes</taxon>
    </lineage>
</organism>
<dbReference type="FunFam" id="3.90.226.10:FF:000009">
    <property type="entry name" value="Carnitinyl-CoA dehydratase"/>
    <property type="match status" value="1"/>
</dbReference>
<dbReference type="GO" id="GO:0006635">
    <property type="term" value="P:fatty acid beta-oxidation"/>
    <property type="evidence" value="ECO:0007669"/>
    <property type="project" value="TreeGrafter"/>
</dbReference>
<sequence length="256" mass="27667">MGNEVIVSKDGNIGRVTVNRPNQLNAMNSATRNAIVEAFEQFGSDSDVRVIILAGAGEKSFIAGADLAEFAASGELDLAEMRNEWHMTEVAATCPTPIIAMIDGFCLGGGMELAMACDLRVASERARFGQPEINLGILPGAGGTQRLPRLVGEGRALELMLTGRMIDAAEAERYGIINFVWPADELEARTTELAEQIASKAAFATERIKHATRSGMPLEEGLQKEQELFVECFNSSDGKEGVAAFLEKRKARFNRS</sequence>
<dbReference type="PANTHER" id="PTHR11941">
    <property type="entry name" value="ENOYL-COA HYDRATASE-RELATED"/>
    <property type="match status" value="1"/>
</dbReference>
<dbReference type="InterPro" id="IPR029045">
    <property type="entry name" value="ClpP/crotonase-like_dom_sf"/>
</dbReference>
<protein>
    <recommendedName>
        <fullName evidence="4">Crotonase</fullName>
    </recommendedName>
</protein>
<gene>
    <name evidence="3" type="ORF">METZ01_LOCUS150578</name>
</gene>
<dbReference type="CDD" id="cd06558">
    <property type="entry name" value="crotonase-like"/>
    <property type="match status" value="1"/>
</dbReference>
<dbReference type="InterPro" id="IPR014748">
    <property type="entry name" value="Enoyl-CoA_hydra_C"/>
</dbReference>
<dbReference type="PANTHER" id="PTHR11941:SF54">
    <property type="entry name" value="ENOYL-COA HYDRATASE, MITOCHONDRIAL"/>
    <property type="match status" value="1"/>
</dbReference>
<evidence type="ECO:0008006" key="4">
    <source>
        <dbReference type="Google" id="ProtNLM"/>
    </source>
</evidence>
<dbReference type="FunFam" id="1.10.12.10:FF:000001">
    <property type="entry name" value="Probable enoyl-CoA hydratase, mitochondrial"/>
    <property type="match status" value="1"/>
</dbReference>
<dbReference type="Gene3D" id="1.10.12.10">
    <property type="entry name" value="Lyase 2-enoyl-coa Hydratase, Chain A, domain 2"/>
    <property type="match status" value="1"/>
</dbReference>
<reference evidence="3" key="1">
    <citation type="submission" date="2018-05" db="EMBL/GenBank/DDBJ databases">
        <authorList>
            <person name="Lanie J.A."/>
            <person name="Ng W.-L."/>
            <person name="Kazmierczak K.M."/>
            <person name="Andrzejewski T.M."/>
            <person name="Davidsen T.M."/>
            <person name="Wayne K.J."/>
            <person name="Tettelin H."/>
            <person name="Glass J.I."/>
            <person name="Rusch D."/>
            <person name="Podicherti R."/>
            <person name="Tsui H.-C.T."/>
            <person name="Winkler M.E."/>
        </authorList>
    </citation>
    <scope>NUCLEOTIDE SEQUENCE</scope>
</reference>
<dbReference type="InterPro" id="IPR018376">
    <property type="entry name" value="Enoyl-CoA_hyd/isom_CS"/>
</dbReference>
<dbReference type="GO" id="GO:0016836">
    <property type="term" value="F:hydro-lyase activity"/>
    <property type="evidence" value="ECO:0007669"/>
    <property type="project" value="UniProtKB-ARBA"/>
</dbReference>
<dbReference type="AlphaFoldDB" id="A0A382A8H9"/>
<name>A0A382A8H9_9ZZZZ</name>
<evidence type="ECO:0000313" key="3">
    <source>
        <dbReference type="EMBL" id="SVA97724.1"/>
    </source>
</evidence>
<dbReference type="Gene3D" id="3.90.226.10">
    <property type="entry name" value="2-enoyl-CoA Hydratase, Chain A, domain 1"/>
    <property type="match status" value="1"/>
</dbReference>
<keyword evidence="2" id="KW-0456">Lyase</keyword>
<comment type="similarity">
    <text evidence="1">Belongs to the enoyl-CoA hydratase/isomerase family.</text>
</comment>
<dbReference type="PROSITE" id="PS00166">
    <property type="entry name" value="ENOYL_COA_HYDRATASE"/>
    <property type="match status" value="1"/>
</dbReference>
<evidence type="ECO:0000256" key="1">
    <source>
        <dbReference type="ARBA" id="ARBA00005254"/>
    </source>
</evidence>